<dbReference type="SUPFAM" id="SSF54593">
    <property type="entry name" value="Glyoxalase/Bleomycin resistance protein/Dihydroxybiphenyl dioxygenase"/>
    <property type="match status" value="1"/>
</dbReference>
<keyword evidence="3" id="KW-1185">Reference proteome</keyword>
<dbReference type="AlphaFoldDB" id="A0A3D9UZL4"/>
<reference evidence="2 3" key="1">
    <citation type="submission" date="2018-08" db="EMBL/GenBank/DDBJ databases">
        <title>Sequencing the genomes of 1000 actinobacteria strains.</title>
        <authorList>
            <person name="Klenk H.-P."/>
        </authorList>
    </citation>
    <scope>NUCLEOTIDE SEQUENCE [LARGE SCALE GENOMIC DNA]</scope>
    <source>
        <strain evidence="2 3">DSM 22967</strain>
    </source>
</reference>
<evidence type="ECO:0000313" key="3">
    <source>
        <dbReference type="Proteomes" id="UP000256253"/>
    </source>
</evidence>
<evidence type="ECO:0000313" key="2">
    <source>
        <dbReference type="EMBL" id="REF31404.1"/>
    </source>
</evidence>
<dbReference type="InterPro" id="IPR041581">
    <property type="entry name" value="Glyoxalase_6"/>
</dbReference>
<name>A0A3D9UZL4_9MICO</name>
<feature type="domain" description="VOC" evidence="1">
    <location>
        <begin position="7"/>
        <end position="138"/>
    </location>
</feature>
<dbReference type="InterPro" id="IPR037523">
    <property type="entry name" value="VOC_core"/>
</dbReference>
<protein>
    <recommendedName>
        <fullName evidence="1">VOC domain-containing protein</fullName>
    </recommendedName>
</protein>
<dbReference type="PROSITE" id="PS51819">
    <property type="entry name" value="VOC"/>
    <property type="match status" value="1"/>
</dbReference>
<dbReference type="Gene3D" id="3.10.180.10">
    <property type="entry name" value="2,3-Dihydroxybiphenyl 1,2-Dioxygenase, domain 1"/>
    <property type="match status" value="1"/>
</dbReference>
<comment type="caution">
    <text evidence="2">The sequence shown here is derived from an EMBL/GenBank/DDBJ whole genome shotgun (WGS) entry which is preliminary data.</text>
</comment>
<sequence length="141" mass="15641">MGAMALRWYTVVVDSRDPSSLARWWAETLGWVIVFETDEEVVVVPSGADIAPRETLDDWLTEGQGLVFVPVPEGKTIKNRLHLDLAPHTTQDRDAEIAALLERGATHVEIGQSDAAEEEVTWTVLADPEGNEFCVLSSRNR</sequence>
<dbReference type="PANTHER" id="PTHR35908">
    <property type="entry name" value="HYPOTHETICAL FUSION PROTEIN"/>
    <property type="match status" value="1"/>
</dbReference>
<proteinExistence type="predicted"/>
<evidence type="ECO:0000259" key="1">
    <source>
        <dbReference type="PROSITE" id="PS51819"/>
    </source>
</evidence>
<dbReference type="EMBL" id="QTUA01000001">
    <property type="protein sequence ID" value="REF31404.1"/>
    <property type="molecule type" value="Genomic_DNA"/>
</dbReference>
<accession>A0A3D9UZL4</accession>
<dbReference type="InterPro" id="IPR029068">
    <property type="entry name" value="Glyas_Bleomycin-R_OHBP_Dase"/>
</dbReference>
<dbReference type="CDD" id="cd06587">
    <property type="entry name" value="VOC"/>
    <property type="match status" value="1"/>
</dbReference>
<dbReference type="Proteomes" id="UP000256253">
    <property type="component" value="Unassembled WGS sequence"/>
</dbReference>
<organism evidence="2 3">
    <name type="scientific">Calidifontibacter indicus</name>
    <dbReference type="NCBI Taxonomy" id="419650"/>
    <lineage>
        <taxon>Bacteria</taxon>
        <taxon>Bacillati</taxon>
        <taxon>Actinomycetota</taxon>
        <taxon>Actinomycetes</taxon>
        <taxon>Micrococcales</taxon>
        <taxon>Dermacoccaceae</taxon>
        <taxon>Calidifontibacter</taxon>
    </lineage>
</organism>
<dbReference type="PANTHER" id="PTHR35908:SF1">
    <property type="entry name" value="CONSERVED PROTEIN"/>
    <property type="match status" value="1"/>
</dbReference>
<dbReference type="Pfam" id="PF18029">
    <property type="entry name" value="Glyoxalase_6"/>
    <property type="match status" value="1"/>
</dbReference>
<gene>
    <name evidence="2" type="ORF">DFJ65_2471</name>
</gene>